<evidence type="ECO:0000313" key="1">
    <source>
        <dbReference type="EMBL" id="SHG07080.1"/>
    </source>
</evidence>
<sequence>MRKLNFNNILSEEVRYVHDESVHNFSAAREIVPFIMDLVNPKSVVDVGCGTGTWLKVFNDNKVSDFIGIDGDYVNKQSLKININLFIEHNLETPYISDRNFDLVISLEVAEHLKEDSADIFVETLTKLGDTIIFSAAIPNQGGQNHLNEREPAYWISKFQKQGFICYDVIRPMFWENTNVDCWYKQNILLFSKNPELIKKIIIMNSFSGAHLVHPELLRIKEGGLEQMNRKYDGILNLKESIKFYYNLFISALKDKVQKKLTK</sequence>
<dbReference type="Pfam" id="PF13489">
    <property type="entry name" value="Methyltransf_23"/>
    <property type="match status" value="1"/>
</dbReference>
<dbReference type="GO" id="GO:0032259">
    <property type="term" value="P:methylation"/>
    <property type="evidence" value="ECO:0007669"/>
    <property type="project" value="UniProtKB-KW"/>
</dbReference>
<dbReference type="GO" id="GO:0008168">
    <property type="term" value="F:methyltransferase activity"/>
    <property type="evidence" value="ECO:0007669"/>
    <property type="project" value="UniProtKB-KW"/>
</dbReference>
<gene>
    <name evidence="1" type="ORF">SAMN05444396_104149</name>
</gene>
<evidence type="ECO:0000313" key="2">
    <source>
        <dbReference type="Proteomes" id="UP000184036"/>
    </source>
</evidence>
<dbReference type="OrthoDB" id="9791837at2"/>
<organism evidence="1 2">
    <name type="scientific">Flavobacterium segetis</name>
    <dbReference type="NCBI Taxonomy" id="271157"/>
    <lineage>
        <taxon>Bacteria</taxon>
        <taxon>Pseudomonadati</taxon>
        <taxon>Bacteroidota</taxon>
        <taxon>Flavobacteriia</taxon>
        <taxon>Flavobacteriales</taxon>
        <taxon>Flavobacteriaceae</taxon>
        <taxon>Flavobacterium</taxon>
    </lineage>
</organism>
<keyword evidence="2" id="KW-1185">Reference proteome</keyword>
<keyword evidence="1" id="KW-0808">Transferase</keyword>
<dbReference type="InterPro" id="IPR029063">
    <property type="entry name" value="SAM-dependent_MTases_sf"/>
</dbReference>
<dbReference type="SUPFAM" id="SSF53335">
    <property type="entry name" value="S-adenosyl-L-methionine-dependent methyltransferases"/>
    <property type="match status" value="1"/>
</dbReference>
<dbReference type="Gene3D" id="3.40.50.150">
    <property type="entry name" value="Vaccinia Virus protein VP39"/>
    <property type="match status" value="1"/>
</dbReference>
<accession>A0A1M5GTM9</accession>
<dbReference type="Proteomes" id="UP000184036">
    <property type="component" value="Unassembled WGS sequence"/>
</dbReference>
<keyword evidence="1" id="KW-0489">Methyltransferase</keyword>
<reference evidence="2" key="1">
    <citation type="submission" date="2016-11" db="EMBL/GenBank/DDBJ databases">
        <authorList>
            <person name="Varghese N."/>
            <person name="Submissions S."/>
        </authorList>
    </citation>
    <scope>NUCLEOTIDE SEQUENCE [LARGE SCALE GENOMIC DNA]</scope>
    <source>
        <strain evidence="2">DSM 19741</strain>
    </source>
</reference>
<name>A0A1M5GTM9_9FLAO</name>
<dbReference type="RefSeq" id="WP_072990143.1">
    <property type="nucleotide sequence ID" value="NZ_FQWE01000004.1"/>
</dbReference>
<dbReference type="AlphaFoldDB" id="A0A1M5GTM9"/>
<dbReference type="STRING" id="271157.SAMN05444396_104149"/>
<dbReference type="CDD" id="cd02440">
    <property type="entry name" value="AdoMet_MTases"/>
    <property type="match status" value="1"/>
</dbReference>
<dbReference type="EMBL" id="FQWE01000004">
    <property type="protein sequence ID" value="SHG07080.1"/>
    <property type="molecule type" value="Genomic_DNA"/>
</dbReference>
<proteinExistence type="predicted"/>
<protein>
    <submittedName>
        <fullName evidence="1">Methyltransferase domain-containing protein</fullName>
    </submittedName>
</protein>